<dbReference type="PROSITE" id="PS00523">
    <property type="entry name" value="SULFATASE_1"/>
    <property type="match status" value="1"/>
</dbReference>
<sequence>MRLRSLLLLSVCLSLFTVSARAADVPAKPNILFILADDLGYGDLGCFGHPRIKSPNLDALAGQGIRLTQCYSASAVCSPSRSAILTGRTPHRNGVYTWIAEGAEVHLRTSEVTLPEILKEIGYATCHVGKWHLNGKFNSPDQPQPGDHGYDHWMATQNNAAPSHMNPKNFVRNGKPVGELQGFSAPLVADEAIDWLSSKRDKSKPFLLSVWAHEPHLPIESDPQFMKLYADLSPDFQQHHGNVTQLDSAVGKLLKALDDQKLAENTIVVFTADNGPEGDGTKGRTRGSPGDLRGRKRSMYEGGIRVPGIVRWPGKIKPGTTIETPVVGSDWFATLATATGGKMPTDRTIDGVNMLPVLTGQAASVERPIPLYWRLNMSPPKENLHMAMRVGDWKLLASQDFSNFELYNLKSDPQEKTDLKATDAPRFEAMRKQLETLNAQIIKEGPDWWTRLSPNGGGPKKDKPRKD</sequence>
<dbReference type="InterPro" id="IPR024607">
    <property type="entry name" value="Sulfatase_CS"/>
</dbReference>
<dbReference type="PANTHER" id="PTHR42693:SF53">
    <property type="entry name" value="ENDO-4-O-SULFATASE"/>
    <property type="match status" value="1"/>
</dbReference>
<evidence type="ECO:0000259" key="7">
    <source>
        <dbReference type="Pfam" id="PF00884"/>
    </source>
</evidence>
<keyword evidence="6" id="KW-0732">Signal</keyword>
<evidence type="ECO:0000313" key="9">
    <source>
        <dbReference type="Proteomes" id="UP000593765"/>
    </source>
</evidence>
<dbReference type="RefSeq" id="WP_206292862.1">
    <property type="nucleotide sequence ID" value="NZ_CP063458.1"/>
</dbReference>
<evidence type="ECO:0000256" key="6">
    <source>
        <dbReference type="SAM" id="SignalP"/>
    </source>
</evidence>
<feature type="chain" id="PRO_5034782290" evidence="6">
    <location>
        <begin position="23"/>
        <end position="467"/>
    </location>
</feature>
<dbReference type="KEGG" id="hbs:IPV69_00055"/>
<organism evidence="8 9">
    <name type="scientific">Humisphaera borealis</name>
    <dbReference type="NCBI Taxonomy" id="2807512"/>
    <lineage>
        <taxon>Bacteria</taxon>
        <taxon>Pseudomonadati</taxon>
        <taxon>Planctomycetota</taxon>
        <taxon>Phycisphaerae</taxon>
        <taxon>Tepidisphaerales</taxon>
        <taxon>Tepidisphaeraceae</taxon>
        <taxon>Humisphaera</taxon>
    </lineage>
</organism>
<evidence type="ECO:0000256" key="1">
    <source>
        <dbReference type="ARBA" id="ARBA00008779"/>
    </source>
</evidence>
<dbReference type="SUPFAM" id="SSF53649">
    <property type="entry name" value="Alkaline phosphatase-like"/>
    <property type="match status" value="1"/>
</dbReference>
<evidence type="ECO:0000313" key="8">
    <source>
        <dbReference type="EMBL" id="QOV89803.1"/>
    </source>
</evidence>
<feature type="domain" description="Sulfatase N-terminal" evidence="7">
    <location>
        <begin position="29"/>
        <end position="340"/>
    </location>
</feature>
<dbReference type="EMBL" id="CP063458">
    <property type="protein sequence ID" value="QOV89803.1"/>
    <property type="molecule type" value="Genomic_DNA"/>
</dbReference>
<keyword evidence="3 8" id="KW-0378">Hydrolase</keyword>
<proteinExistence type="inferred from homology"/>
<gene>
    <name evidence="8" type="ORF">IPV69_00055</name>
</gene>
<comment type="similarity">
    <text evidence="1">Belongs to the sulfatase family.</text>
</comment>
<dbReference type="Gene3D" id="3.30.1120.10">
    <property type="match status" value="1"/>
</dbReference>
<evidence type="ECO:0000256" key="3">
    <source>
        <dbReference type="ARBA" id="ARBA00022801"/>
    </source>
</evidence>
<evidence type="ECO:0000256" key="2">
    <source>
        <dbReference type="ARBA" id="ARBA00022723"/>
    </source>
</evidence>
<feature type="region of interest" description="Disordered" evidence="5">
    <location>
        <begin position="447"/>
        <end position="467"/>
    </location>
</feature>
<reference evidence="8 9" key="1">
    <citation type="submission" date="2020-10" db="EMBL/GenBank/DDBJ databases">
        <title>Wide distribution of Phycisphaera-like planctomycetes from WD2101 soil group in peatlands and genome analysis of the first cultivated representative.</title>
        <authorList>
            <person name="Dedysh S.N."/>
            <person name="Beletsky A.V."/>
            <person name="Ivanova A."/>
            <person name="Kulichevskaya I.S."/>
            <person name="Suzina N.E."/>
            <person name="Philippov D.A."/>
            <person name="Rakitin A.L."/>
            <person name="Mardanov A.V."/>
            <person name="Ravin N.V."/>
        </authorList>
    </citation>
    <scope>NUCLEOTIDE SEQUENCE [LARGE SCALE GENOMIC DNA]</scope>
    <source>
        <strain evidence="8 9">M1803</strain>
    </source>
</reference>
<feature type="signal peptide" evidence="6">
    <location>
        <begin position="1"/>
        <end position="22"/>
    </location>
</feature>
<evidence type="ECO:0000256" key="4">
    <source>
        <dbReference type="ARBA" id="ARBA00022837"/>
    </source>
</evidence>
<dbReference type="PANTHER" id="PTHR42693">
    <property type="entry name" value="ARYLSULFATASE FAMILY MEMBER"/>
    <property type="match status" value="1"/>
</dbReference>
<dbReference type="AlphaFoldDB" id="A0A7M2WWL9"/>
<keyword evidence="2" id="KW-0479">Metal-binding</keyword>
<dbReference type="GO" id="GO:0004065">
    <property type="term" value="F:arylsulfatase activity"/>
    <property type="evidence" value="ECO:0007669"/>
    <property type="project" value="TreeGrafter"/>
</dbReference>
<dbReference type="PROSITE" id="PS00149">
    <property type="entry name" value="SULFATASE_2"/>
    <property type="match status" value="1"/>
</dbReference>
<keyword evidence="4" id="KW-0106">Calcium</keyword>
<dbReference type="Gene3D" id="3.40.720.10">
    <property type="entry name" value="Alkaline Phosphatase, subunit A"/>
    <property type="match status" value="1"/>
</dbReference>
<protein>
    <submittedName>
        <fullName evidence="8">Sulfatase-like hydrolase/transferase</fullName>
    </submittedName>
</protein>
<dbReference type="InterPro" id="IPR017850">
    <property type="entry name" value="Alkaline_phosphatase_core_sf"/>
</dbReference>
<dbReference type="InterPro" id="IPR000917">
    <property type="entry name" value="Sulfatase_N"/>
</dbReference>
<dbReference type="InterPro" id="IPR050738">
    <property type="entry name" value="Sulfatase"/>
</dbReference>
<dbReference type="GO" id="GO:0046872">
    <property type="term" value="F:metal ion binding"/>
    <property type="evidence" value="ECO:0007669"/>
    <property type="project" value="UniProtKB-KW"/>
</dbReference>
<feature type="region of interest" description="Disordered" evidence="5">
    <location>
        <begin position="273"/>
        <end position="296"/>
    </location>
</feature>
<dbReference type="Proteomes" id="UP000593765">
    <property type="component" value="Chromosome"/>
</dbReference>
<evidence type="ECO:0000256" key="5">
    <source>
        <dbReference type="SAM" id="MobiDB-lite"/>
    </source>
</evidence>
<accession>A0A7M2WWL9</accession>
<keyword evidence="9" id="KW-1185">Reference proteome</keyword>
<dbReference type="Pfam" id="PF00884">
    <property type="entry name" value="Sulfatase"/>
    <property type="match status" value="1"/>
</dbReference>
<name>A0A7M2WWL9_9BACT</name>